<organism evidence="14 15">
    <name type="scientific">Cyanobacterium stanieri (strain ATCC 29140 / PCC 7202)</name>
    <dbReference type="NCBI Taxonomy" id="292563"/>
    <lineage>
        <taxon>Bacteria</taxon>
        <taxon>Bacillati</taxon>
        <taxon>Cyanobacteriota</taxon>
        <taxon>Cyanophyceae</taxon>
        <taxon>Oscillatoriophycideae</taxon>
        <taxon>Chroococcales</taxon>
        <taxon>Geminocystaceae</taxon>
        <taxon>Cyanobacterium</taxon>
    </lineage>
</organism>
<dbReference type="eggNOG" id="COG0617">
    <property type="taxonomic scope" value="Bacteria"/>
</dbReference>
<dbReference type="InterPro" id="IPR002646">
    <property type="entry name" value="PolA_pol_head_dom"/>
</dbReference>
<evidence type="ECO:0000256" key="2">
    <source>
        <dbReference type="ARBA" id="ARBA00007265"/>
    </source>
</evidence>
<dbReference type="eggNOG" id="COG0618">
    <property type="taxonomic scope" value="Bacteria"/>
</dbReference>
<dbReference type="InterPro" id="IPR046342">
    <property type="entry name" value="CBS_dom_sf"/>
</dbReference>
<evidence type="ECO:0000256" key="7">
    <source>
        <dbReference type="ARBA" id="ARBA00022723"/>
    </source>
</evidence>
<dbReference type="InterPro" id="IPR043519">
    <property type="entry name" value="NT_sf"/>
</dbReference>
<evidence type="ECO:0000256" key="6">
    <source>
        <dbReference type="ARBA" id="ARBA00022695"/>
    </source>
</evidence>
<dbReference type="eggNOG" id="COG0517">
    <property type="taxonomic scope" value="Bacteria"/>
</dbReference>
<dbReference type="PATRIC" id="fig|292563.3.peg.2237"/>
<comment type="cofactor">
    <cofactor evidence="1">
        <name>Mg(2+)</name>
        <dbReference type="ChEBI" id="CHEBI:18420"/>
    </cofactor>
</comment>
<dbReference type="HOGENOM" id="CLU_015961_5_0_3"/>
<dbReference type="GO" id="GO:0016779">
    <property type="term" value="F:nucleotidyltransferase activity"/>
    <property type="evidence" value="ECO:0007669"/>
    <property type="project" value="UniProtKB-KW"/>
</dbReference>
<keyword evidence="7" id="KW-0479">Metal-binding</keyword>
<sequence length="901" mass="102137">MDLILCHQTADFDTLGAAVGLSKIHPRAKIVLTGGEHPSVKSFLAFHRDELAIVDRRTIHPQDIRRIFIVDTQRGDRIGKAVEWLWLPNVESVTIYDHHPENEHSLTATFKYIEKVGSSSTIICELLQKENISLNVIEATVMALGIHVDTGSFTFEQTCQRDVQALAWLMGFGVNLSMVSEYAEPSLSPELQDLLPDILNQVAVEYVNESAIAFILLETPNFIPGLSSFVSRIQDLIEVDVLIFGHSYQQNKGKQGKLAVIGRSALESVNLAQIFATYGGGGHHSAASFSTRCDDPQEILDHLKQEIKQQIPAPLTALDLMSSPVRTIRPQTTIEKAQRILLRYGHSGLFVVDKEGVLVGVISRRDIDIALHHGFAHAPVKGYMSKNLHTINPDTSLSTIESMMVNNDIGRLPVLDDGDLVGIVTRTDILRQLHQTRISKQQIPPTSPVISCLLPSFQERLHPPIWQLLQKAAQYAEEKGWHLYLVGGGVRDLLLTGDDDTLKLEDIDLVVDGFHRNTTTEAGVALAQALQTNYPQARLSIHGDFQTAALLWHKDEELGSLWVDIATARTEFYPYPAANPEVEASSIRQDLYRRDFSINALAVRLTNPHVGELLDFFGGVRDVRSHLIRVLHPNSFIEDPTRIFRGVRFAVRLNFDIEPQTLEYIEYAIHSGIFEKVSLEKASIPALTTRLKAELSYILQADYWKKALKLLQQLGALACIHPQCKITPQIWWQIRYLDCWLRYYNLEQENQKTPSWLLRLEIILTSLELQPRIKVAQNLQLPKDSIERLTQLENNQEKIEKYFDNNQKLSQKVDFFAHYKPLDLILIAVKSPKKIRFNIWRYLSNWSKINSPIDGNDLRQLGYKPSPQYQTILKTIKGLFLDGKINNKSEALEFLKKQYPL</sequence>
<dbReference type="InterPro" id="IPR000644">
    <property type="entry name" value="CBS_dom"/>
</dbReference>
<dbReference type="PANTHER" id="PTHR47788">
    <property type="entry name" value="POLYA POLYMERASE"/>
    <property type="match status" value="1"/>
</dbReference>
<dbReference type="InterPro" id="IPR001667">
    <property type="entry name" value="DDH_dom"/>
</dbReference>
<feature type="domain" description="CBS" evidence="13">
    <location>
        <begin position="384"/>
        <end position="440"/>
    </location>
</feature>
<dbReference type="SUPFAM" id="SSF81891">
    <property type="entry name" value="Poly A polymerase C-terminal region-like"/>
    <property type="match status" value="1"/>
</dbReference>
<keyword evidence="9" id="KW-0460">Magnesium</keyword>
<dbReference type="KEGG" id="csn:Cyast_2143"/>
<reference evidence="15" key="1">
    <citation type="journal article" date="2013" name="Proc. Natl. Acad. Sci. U.S.A.">
        <title>Improving the coverage of the cyanobacterial phylum using diversity-driven genome sequencing.</title>
        <authorList>
            <person name="Shih P.M."/>
            <person name="Wu D."/>
            <person name="Latifi A."/>
            <person name="Axen S.D."/>
            <person name="Fewer D.P."/>
            <person name="Talla E."/>
            <person name="Calteau A."/>
            <person name="Cai F."/>
            <person name="Tandeau de Marsac N."/>
            <person name="Rippka R."/>
            <person name="Herdman M."/>
            <person name="Sivonen K."/>
            <person name="Coursin T."/>
            <person name="Laurent T."/>
            <person name="Goodwin L."/>
            <person name="Nolan M."/>
            <person name="Davenport K.W."/>
            <person name="Han C.S."/>
            <person name="Rubin E.M."/>
            <person name="Eisen J.A."/>
            <person name="Woyke T."/>
            <person name="Gugger M."/>
            <person name="Kerfeld C.A."/>
        </authorList>
    </citation>
    <scope>NUCLEOTIDE SEQUENCE [LARGE SCALE GENOMIC DNA]</scope>
    <source>
        <strain evidence="15">ATCC 29140 / PCC 7202</strain>
    </source>
</reference>
<keyword evidence="6 14" id="KW-0548">Nucleotidyltransferase</keyword>
<keyword evidence="3" id="KW-0820">tRNA-binding</keyword>
<dbReference type="GO" id="GO:0046872">
    <property type="term" value="F:metal ion binding"/>
    <property type="evidence" value="ECO:0007669"/>
    <property type="project" value="UniProtKB-KW"/>
</dbReference>
<keyword evidence="4 12" id="KW-0808">Transferase</keyword>
<dbReference type="STRING" id="292563.Cyast_2143"/>
<dbReference type="Gene3D" id="3.30.460.10">
    <property type="entry name" value="Beta Polymerase, domain 2"/>
    <property type="match status" value="1"/>
</dbReference>
<dbReference type="Pfam" id="PF01368">
    <property type="entry name" value="DHH"/>
    <property type="match status" value="1"/>
</dbReference>
<dbReference type="PROSITE" id="PS51371">
    <property type="entry name" value="CBS"/>
    <property type="match status" value="2"/>
</dbReference>
<dbReference type="CDD" id="cd04595">
    <property type="entry name" value="CBS_pair_DHH_polyA_Pol_assoc"/>
    <property type="match status" value="1"/>
</dbReference>
<dbReference type="CDD" id="cd05398">
    <property type="entry name" value="NT_ClassII-CCAase"/>
    <property type="match status" value="1"/>
</dbReference>
<dbReference type="Pfam" id="PF12627">
    <property type="entry name" value="PolyA_pol_RNAbd"/>
    <property type="match status" value="1"/>
</dbReference>
<keyword evidence="15" id="KW-1185">Reference proteome</keyword>
<name>K9YPR1_CYASC</name>
<evidence type="ECO:0000256" key="4">
    <source>
        <dbReference type="ARBA" id="ARBA00022679"/>
    </source>
</evidence>
<dbReference type="BioCyc" id="CSTA292563:G1353-2148-MONOMER"/>
<evidence type="ECO:0000256" key="1">
    <source>
        <dbReference type="ARBA" id="ARBA00001946"/>
    </source>
</evidence>
<evidence type="ECO:0000256" key="11">
    <source>
        <dbReference type="PROSITE-ProRule" id="PRU00703"/>
    </source>
</evidence>
<dbReference type="GO" id="GO:0000049">
    <property type="term" value="F:tRNA binding"/>
    <property type="evidence" value="ECO:0007669"/>
    <property type="project" value="UniProtKB-KW"/>
</dbReference>
<evidence type="ECO:0000256" key="5">
    <source>
        <dbReference type="ARBA" id="ARBA00022694"/>
    </source>
</evidence>
<evidence type="ECO:0000256" key="3">
    <source>
        <dbReference type="ARBA" id="ARBA00022555"/>
    </source>
</evidence>
<evidence type="ECO:0000256" key="12">
    <source>
        <dbReference type="RuleBase" id="RU003953"/>
    </source>
</evidence>
<dbReference type="SUPFAM" id="SSF81301">
    <property type="entry name" value="Nucleotidyltransferase"/>
    <property type="match status" value="1"/>
</dbReference>
<dbReference type="AlphaFoldDB" id="K9YPR1"/>
<dbReference type="Gene3D" id="3.90.1640.10">
    <property type="entry name" value="inorganic pyrophosphatase (n-terminal core)"/>
    <property type="match status" value="1"/>
</dbReference>
<dbReference type="InterPro" id="IPR052390">
    <property type="entry name" value="tRNA_nt/polyA_polymerase"/>
</dbReference>
<dbReference type="Pfam" id="PF01743">
    <property type="entry name" value="PolyA_pol"/>
    <property type="match status" value="1"/>
</dbReference>
<dbReference type="SMART" id="SM00116">
    <property type="entry name" value="CBS"/>
    <property type="match status" value="2"/>
</dbReference>
<proteinExistence type="inferred from homology"/>
<dbReference type="EMBL" id="CP003940">
    <property type="protein sequence ID" value="AFZ48093.1"/>
    <property type="molecule type" value="Genomic_DNA"/>
</dbReference>
<dbReference type="PANTHER" id="PTHR47788:SF1">
    <property type="entry name" value="A-ADDING TRNA NUCLEOTIDYLTRANSFERASE"/>
    <property type="match status" value="1"/>
</dbReference>
<protein>
    <submittedName>
        <fullName evidence="14">Polynucleotide adenylyltransferase region</fullName>
    </submittedName>
</protein>
<dbReference type="Proteomes" id="UP000010483">
    <property type="component" value="Chromosome"/>
</dbReference>
<dbReference type="SUPFAM" id="SSF54631">
    <property type="entry name" value="CBS-domain pair"/>
    <property type="match status" value="1"/>
</dbReference>
<evidence type="ECO:0000313" key="14">
    <source>
        <dbReference type="EMBL" id="AFZ48093.1"/>
    </source>
</evidence>
<evidence type="ECO:0000313" key="15">
    <source>
        <dbReference type="Proteomes" id="UP000010483"/>
    </source>
</evidence>
<dbReference type="Gene3D" id="3.10.580.10">
    <property type="entry name" value="CBS-domain"/>
    <property type="match status" value="1"/>
</dbReference>
<evidence type="ECO:0000256" key="10">
    <source>
        <dbReference type="ARBA" id="ARBA00022884"/>
    </source>
</evidence>
<dbReference type="InterPro" id="IPR038763">
    <property type="entry name" value="DHH_sf"/>
</dbReference>
<keyword evidence="10 12" id="KW-0694">RNA-binding</keyword>
<keyword evidence="5" id="KW-0819">tRNA processing</keyword>
<gene>
    <name evidence="14" type="ordered locus">Cyast_2143</name>
</gene>
<keyword evidence="11" id="KW-0129">CBS domain</keyword>
<dbReference type="Pfam" id="PF00571">
    <property type="entry name" value="CBS"/>
    <property type="match status" value="2"/>
</dbReference>
<evidence type="ECO:0000256" key="8">
    <source>
        <dbReference type="ARBA" id="ARBA00022741"/>
    </source>
</evidence>
<dbReference type="GO" id="GO:0008033">
    <property type="term" value="P:tRNA processing"/>
    <property type="evidence" value="ECO:0007669"/>
    <property type="project" value="UniProtKB-KW"/>
</dbReference>
<evidence type="ECO:0000259" key="13">
    <source>
        <dbReference type="PROSITE" id="PS51371"/>
    </source>
</evidence>
<feature type="domain" description="CBS" evidence="13">
    <location>
        <begin position="321"/>
        <end position="380"/>
    </location>
</feature>
<keyword evidence="8" id="KW-0547">Nucleotide-binding</keyword>
<comment type="similarity">
    <text evidence="2 12">Belongs to the tRNA nucleotidyltransferase/poly(A) polymerase family.</text>
</comment>
<accession>K9YPR1</accession>
<dbReference type="Gene3D" id="1.10.3090.10">
    <property type="entry name" value="cca-adding enzyme, domain 2"/>
    <property type="match status" value="1"/>
</dbReference>
<dbReference type="Gene3D" id="3.10.310.30">
    <property type="match status" value="1"/>
</dbReference>
<dbReference type="GO" id="GO:0000166">
    <property type="term" value="F:nucleotide binding"/>
    <property type="evidence" value="ECO:0007669"/>
    <property type="project" value="UniProtKB-KW"/>
</dbReference>
<dbReference type="InterPro" id="IPR032828">
    <property type="entry name" value="PolyA_RNA-bd"/>
</dbReference>
<evidence type="ECO:0000256" key="9">
    <source>
        <dbReference type="ARBA" id="ARBA00022842"/>
    </source>
</evidence>
<dbReference type="SUPFAM" id="SSF64182">
    <property type="entry name" value="DHH phosphoesterases"/>
    <property type="match status" value="1"/>
</dbReference>